<dbReference type="HOGENOM" id="CLU_2157634_0_0_1"/>
<dbReference type="GeneID" id="69041342"/>
<dbReference type="RefSeq" id="XP_045283867.1">
    <property type="nucleotide sequence ID" value="XM_045435375.1"/>
</dbReference>
<dbReference type="Proteomes" id="UP000001631">
    <property type="component" value="Unassembled WGS sequence"/>
</dbReference>
<reference evidence="1" key="1">
    <citation type="submission" date="2009-02" db="EMBL/GenBank/DDBJ databases">
        <title>The Genome Sequence of Ajellomyces capsulatus strain G186AR.</title>
        <authorList>
            <consortium name="The Broad Institute Genome Sequencing Platform"/>
            <person name="Champion M."/>
            <person name="Cuomo C."/>
            <person name="Ma L.-J."/>
            <person name="Henn M.R."/>
            <person name="Sil A."/>
            <person name="Goldman B."/>
            <person name="Young S.K."/>
            <person name="Kodira C.D."/>
            <person name="Zeng Q."/>
            <person name="Koehrsen M."/>
            <person name="Alvarado L."/>
            <person name="Berlin A."/>
            <person name="Borenstein D."/>
            <person name="Chen Z."/>
            <person name="Engels R."/>
            <person name="Freedman E."/>
            <person name="Gellesch M."/>
            <person name="Goldberg J."/>
            <person name="Griggs A."/>
            <person name="Gujja S."/>
            <person name="Heiman D."/>
            <person name="Hepburn T."/>
            <person name="Howarth C."/>
            <person name="Jen D."/>
            <person name="Larson L."/>
            <person name="Lewis B."/>
            <person name="Mehta T."/>
            <person name="Park D."/>
            <person name="Pearson M."/>
            <person name="Roberts A."/>
            <person name="Saif S."/>
            <person name="Shea T."/>
            <person name="Shenoy N."/>
            <person name="Sisk P."/>
            <person name="Stolte C."/>
            <person name="Sykes S."/>
            <person name="Walk T."/>
            <person name="White J."/>
            <person name="Yandava C."/>
            <person name="Klein B."/>
            <person name="McEwen J.G."/>
            <person name="Puccia R."/>
            <person name="Goldman G.H."/>
            <person name="Felipe M.S."/>
            <person name="Nino-Vega G."/>
            <person name="San-Blas G."/>
            <person name="Taylor J."/>
            <person name="Mendoza L."/>
            <person name="Galagan J."/>
            <person name="Nusbaum C."/>
            <person name="Birren B."/>
        </authorList>
    </citation>
    <scope>NUCLEOTIDE SEQUENCE</scope>
    <source>
        <strain evidence="1">G186AR</strain>
    </source>
</reference>
<evidence type="ECO:0000313" key="2">
    <source>
        <dbReference type="Proteomes" id="UP000001631"/>
    </source>
</evidence>
<name>C0NYU6_AJECG</name>
<dbReference type="EMBL" id="GG663377">
    <property type="protein sequence ID" value="EEH03386.1"/>
    <property type="molecule type" value="Genomic_DNA"/>
</dbReference>
<dbReference type="InParanoid" id="C0NYU6"/>
<evidence type="ECO:0000313" key="1">
    <source>
        <dbReference type="EMBL" id="EEH03386.1"/>
    </source>
</evidence>
<dbReference type="STRING" id="447093.C0NYU6"/>
<sequence length="111" mass="12243">MYPWLALRPELRYPRSSGDFSGIIPRMKLHSPYLICGAQQHWGAKSIKGNTSTMTGHPANLPKFSDLPLNKGDPLFPARGLYGKDDQLGFLNRQTDAMVAEAAKEIKTGEG</sequence>
<dbReference type="AlphaFoldDB" id="C0NYU6"/>
<organism evidence="1 2">
    <name type="scientific">Ajellomyces capsulatus (strain G186AR / H82 / ATCC MYA-2454 / RMSCC 2432)</name>
    <name type="common">Darling's disease fungus</name>
    <name type="synonym">Histoplasma capsulatum</name>
    <dbReference type="NCBI Taxonomy" id="447093"/>
    <lineage>
        <taxon>Eukaryota</taxon>
        <taxon>Fungi</taxon>
        <taxon>Dikarya</taxon>
        <taxon>Ascomycota</taxon>
        <taxon>Pezizomycotina</taxon>
        <taxon>Eurotiomycetes</taxon>
        <taxon>Eurotiomycetidae</taxon>
        <taxon>Onygenales</taxon>
        <taxon>Ajellomycetaceae</taxon>
        <taxon>Histoplasma</taxon>
    </lineage>
</organism>
<protein>
    <submittedName>
        <fullName evidence="1">Uncharacterized protein</fullName>
    </submittedName>
</protein>
<proteinExistence type="predicted"/>
<gene>
    <name evidence="1" type="ORF">HCBG_08326</name>
</gene>
<accession>C0NYU6</accession>
<keyword evidence="2" id="KW-1185">Reference proteome</keyword>